<reference evidence="1 2" key="3">
    <citation type="journal article" date="2022" name="Microbiol. Spectr.">
        <title>Folding features and dynamics of 3D genome architecture in plant fungal pathogens.</title>
        <authorList>
            <person name="Xia C."/>
        </authorList>
    </citation>
    <scope>NUCLEOTIDE SEQUENCE [LARGE SCALE GENOMIC DNA]</scope>
    <source>
        <strain evidence="1 2">93-210</strain>
    </source>
</reference>
<evidence type="ECO:0000313" key="1">
    <source>
        <dbReference type="EMBL" id="KAI7939896.1"/>
    </source>
</evidence>
<sequence>MEEQLSKLRGHFNGTQASIANLLAAIESTLELHLEPTNYYQAITSTIRATTNDQIRNDSIYLLAIVIHYLPKPIIRIESNGILELIQINESTPTPVLKSILSILEPIYSNDPKLNISSSILPLIISQQAKLRRASQSLISKIININNKQLVISYTLQTLKSLSRQSKPEFALIISLLKFIQSILSHFDQQELIAHLLDPILIKHTQSNQFLNDAIFNTLEAITTNHNLESHQIVSIINHILQFNNQSITNPAQLNALEHAWISLTRINPQLFSIELSTLKSLFENFSHPDQQTRSATQSLLSAICRYCLTDHEIINHNTKSSSTTTYGLLLQSILAGLGSTDILAMGGTPDLINVLKSLVNRLPRQHQHPSASNSIREHILVLDKLRATRTGLGPSIDDCLSTISQVCGPEFVLNILPLNLNLDSDPQPQQGRAWLLTTLKVFNSKLDHFIHHFVPLSESVFEKKRDTLKRLSAIKDDQTLKQNGLLQVKIYDTLIEQIWRLLPGYCDLPFDLETAFTRSFAELLTQVIYTQPTLRPTIFNSIKILIEKTLILSKRNSTGLDDKKNEFGFNATNHLNHLKTFAPNFLAVLFNVYNSSYDAENSTTNKGNSNRGYMVDCIRTLLDIISDNELNQSYSKIKSVLDQSIQTKSTITTLKMLDLLTVLLPRLISSCSSSEENKERIKELQTLICSDLFIKNSDSNLQKKSFKFMTIYLDLISTKVRDGIHIIDDLDGLVNTIIGIDEKVKLTGPAKKERALLISSLITIIPTDKLHYIPRILTEVVLGCKESNVDVRELSYSVLVKIGNKMKVKGGKVDLKALVHGLDKLDDDDEDEEEEGEPMEEIDQDASIEEYFKMISAGLAANSPHMISATIAALSRVLFEFHDELSRNTVDELVSTIEIFLNSPNREIAKTAIGFIKVLVISLDKAIVKEQLSKFIPGLLNWSNEHKNYFKSNISSIFERLLRKFGSDCLDSFCTSRNEDDGGRKLVNSLRKKHKKKAVNHKSDKNQNNPDQDDDQSGSDLERPTRQARLGDAYEEALYGGESSEDEDGDHQNKCSGNQKQQNKKTKKTERLDNQLMEDDEDQIMDLLDGGRMTNRVIAGKLAKAEKRKTELAKIGAGYKKDSLTGKMIIDDDDEEEDPVKLKAGNVNKNDSTNAFLEAIHGDDGFRRDARGNVKANKKRKQDQSNDNDNDDDDDDQIIQEAVQGFHIADPAAPNDQNSKKKKVKRVKEKLGSEFKAKKAGGDRVSKHKLDGGQEISPFAYLPLSSLNSKKKKSGVAKNLNITGKVRGSASRS</sequence>
<comment type="caution">
    <text evidence="1">The sequence shown here is derived from an EMBL/GenBank/DDBJ whole genome shotgun (WGS) entry which is preliminary data.</text>
</comment>
<dbReference type="EMBL" id="CM045878">
    <property type="protein sequence ID" value="KAI7939896.1"/>
    <property type="molecule type" value="Genomic_DNA"/>
</dbReference>
<evidence type="ECO:0000313" key="2">
    <source>
        <dbReference type="Proteomes" id="UP001060170"/>
    </source>
</evidence>
<reference evidence="2" key="2">
    <citation type="journal article" date="2018" name="Mol. Plant Microbe Interact.">
        <title>Genome sequence resources for the wheat stripe rust pathogen (Puccinia striiformis f. sp. tritici) and the barley stripe rust pathogen (Puccinia striiformis f. sp. hordei).</title>
        <authorList>
            <person name="Xia C."/>
            <person name="Wang M."/>
            <person name="Yin C."/>
            <person name="Cornejo O.E."/>
            <person name="Hulbert S.H."/>
            <person name="Chen X."/>
        </authorList>
    </citation>
    <scope>NUCLEOTIDE SEQUENCE [LARGE SCALE GENOMIC DNA]</scope>
    <source>
        <strain evidence="2">93-210</strain>
    </source>
</reference>
<name>A0ACC0DUW9_9BASI</name>
<accession>A0ACC0DUW9</accession>
<dbReference type="Proteomes" id="UP001060170">
    <property type="component" value="Chromosome 14"/>
</dbReference>
<keyword evidence="2" id="KW-1185">Reference proteome</keyword>
<reference evidence="2" key="1">
    <citation type="journal article" date="2018" name="BMC Genomics">
        <title>Genomic insights into host adaptation between the wheat stripe rust pathogen (Puccinia striiformis f. sp. tritici) and the barley stripe rust pathogen (Puccinia striiformis f. sp. hordei).</title>
        <authorList>
            <person name="Xia C."/>
            <person name="Wang M."/>
            <person name="Yin C."/>
            <person name="Cornejo O.E."/>
            <person name="Hulbert S.H."/>
            <person name="Chen X."/>
        </authorList>
    </citation>
    <scope>NUCLEOTIDE SEQUENCE [LARGE SCALE GENOMIC DNA]</scope>
    <source>
        <strain evidence="2">93-210</strain>
    </source>
</reference>
<protein>
    <submittedName>
        <fullName evidence="1">Uncharacterized protein</fullName>
    </submittedName>
</protein>
<organism evidence="1 2">
    <name type="scientific">Puccinia striiformis f. sp. tritici</name>
    <dbReference type="NCBI Taxonomy" id="168172"/>
    <lineage>
        <taxon>Eukaryota</taxon>
        <taxon>Fungi</taxon>
        <taxon>Dikarya</taxon>
        <taxon>Basidiomycota</taxon>
        <taxon>Pucciniomycotina</taxon>
        <taxon>Pucciniomycetes</taxon>
        <taxon>Pucciniales</taxon>
        <taxon>Pucciniaceae</taxon>
        <taxon>Puccinia</taxon>
    </lineage>
</organism>
<gene>
    <name evidence="1" type="ORF">MJO28_013548</name>
</gene>
<proteinExistence type="predicted"/>